<evidence type="ECO:0000256" key="5">
    <source>
        <dbReference type="ARBA" id="ARBA00023157"/>
    </source>
</evidence>
<feature type="domain" description="Ig-like" evidence="8">
    <location>
        <begin position="3411"/>
        <end position="3502"/>
    </location>
</feature>
<feature type="non-terminal residue" evidence="9">
    <location>
        <position position="4719"/>
    </location>
</feature>
<dbReference type="FunFam" id="2.60.40.10:FF:002009">
    <property type="match status" value="1"/>
</dbReference>
<dbReference type="FunFam" id="2.60.40.10:FF:001721">
    <property type="entry name" value="KETtiN (Drosophila actin-binding) homolog"/>
    <property type="match status" value="1"/>
</dbReference>
<dbReference type="Gene3D" id="2.60.40.10">
    <property type="entry name" value="Immunoglobulins"/>
    <property type="match status" value="34"/>
</dbReference>
<gene>
    <name evidence="9" type="ORF">MSPICULIGERA_LOCUS24236</name>
</gene>
<dbReference type="FunFam" id="2.60.40.10:FF:002429">
    <property type="entry name" value="KETtiN (Drosophila actin-binding) homolog"/>
    <property type="match status" value="1"/>
</dbReference>
<feature type="domain" description="Ig-like" evidence="8">
    <location>
        <begin position="652"/>
        <end position="739"/>
    </location>
</feature>
<feature type="domain" description="Ig-like" evidence="8">
    <location>
        <begin position="2480"/>
        <end position="2571"/>
    </location>
</feature>
<dbReference type="FunFam" id="2.60.40.10:FF:000119">
    <property type="entry name" value="Sallimus, isoform P"/>
    <property type="match status" value="6"/>
</dbReference>
<feature type="domain" description="Ig-like" evidence="8">
    <location>
        <begin position="2877"/>
        <end position="2967"/>
    </location>
</feature>
<feature type="domain" description="Ig-like" evidence="8">
    <location>
        <begin position="3141"/>
        <end position="3232"/>
    </location>
</feature>
<feature type="domain" description="Ig-like" evidence="8">
    <location>
        <begin position="1561"/>
        <end position="1648"/>
    </location>
</feature>
<dbReference type="GO" id="GO:0004674">
    <property type="term" value="F:protein serine/threonine kinase activity"/>
    <property type="evidence" value="ECO:0007669"/>
    <property type="project" value="UniProtKB-KW"/>
</dbReference>
<feature type="region of interest" description="Disordered" evidence="7">
    <location>
        <begin position="403"/>
        <end position="463"/>
    </location>
</feature>
<name>A0AA36DHE4_9BILA</name>
<dbReference type="InterPro" id="IPR003599">
    <property type="entry name" value="Ig_sub"/>
</dbReference>
<keyword evidence="5" id="KW-1015">Disulfide bond</keyword>
<evidence type="ECO:0000256" key="3">
    <source>
        <dbReference type="ARBA" id="ARBA00022490"/>
    </source>
</evidence>
<feature type="domain" description="Ig-like" evidence="8">
    <location>
        <begin position="3789"/>
        <end position="3879"/>
    </location>
</feature>
<dbReference type="InterPro" id="IPR013098">
    <property type="entry name" value="Ig_I-set"/>
</dbReference>
<dbReference type="SUPFAM" id="SSF48726">
    <property type="entry name" value="Immunoglobulin"/>
    <property type="match status" value="34"/>
</dbReference>
<dbReference type="FunFam" id="2.60.40.10:FF:000032">
    <property type="entry name" value="palladin isoform X1"/>
    <property type="match status" value="2"/>
</dbReference>
<feature type="domain" description="Ig-like" evidence="8">
    <location>
        <begin position="1693"/>
        <end position="1785"/>
    </location>
</feature>
<dbReference type="InterPro" id="IPR036179">
    <property type="entry name" value="Ig-like_dom_sf"/>
</dbReference>
<evidence type="ECO:0000256" key="6">
    <source>
        <dbReference type="ARBA" id="ARBA00023319"/>
    </source>
</evidence>
<comment type="subcellular location">
    <subcellularLocation>
        <location evidence="1">Cytoplasm</location>
        <location evidence="1">Myofibril</location>
        <location evidence="1">Sarcomere</location>
        <location evidence="1">A band</location>
    </subcellularLocation>
</comment>
<dbReference type="PANTHER" id="PTHR47633:SF4">
    <property type="entry name" value="MYOPALLADIN ISOFORM X1"/>
    <property type="match status" value="1"/>
</dbReference>
<evidence type="ECO:0000313" key="9">
    <source>
        <dbReference type="EMBL" id="CAJ0586229.1"/>
    </source>
</evidence>
<feature type="region of interest" description="Disordered" evidence="7">
    <location>
        <begin position="4301"/>
        <end position="4326"/>
    </location>
</feature>
<dbReference type="FunFam" id="2.60.40.10:FF:001850">
    <property type="entry name" value="KETtiN (Drosophila actin-binding) homolog"/>
    <property type="match status" value="1"/>
</dbReference>
<evidence type="ECO:0000259" key="8">
    <source>
        <dbReference type="PROSITE" id="PS50835"/>
    </source>
</evidence>
<dbReference type="GO" id="GO:0031672">
    <property type="term" value="C:A band"/>
    <property type="evidence" value="ECO:0007669"/>
    <property type="project" value="UniProtKB-SubCell"/>
</dbReference>
<dbReference type="SMART" id="SM00409">
    <property type="entry name" value="IG"/>
    <property type="match status" value="33"/>
</dbReference>
<keyword evidence="4" id="KW-0677">Repeat</keyword>
<feature type="domain" description="Ig-like" evidence="8">
    <location>
        <begin position="4621"/>
        <end position="4711"/>
    </location>
</feature>
<dbReference type="FunFam" id="2.60.40.10:FF:000697">
    <property type="entry name" value="titin isoform X1"/>
    <property type="match status" value="1"/>
</dbReference>
<dbReference type="CDD" id="cd00096">
    <property type="entry name" value="Ig"/>
    <property type="match status" value="3"/>
</dbReference>
<evidence type="ECO:0000256" key="4">
    <source>
        <dbReference type="ARBA" id="ARBA00022737"/>
    </source>
</evidence>
<feature type="domain" description="Ig-like" evidence="8">
    <location>
        <begin position="3648"/>
        <end position="3734"/>
    </location>
</feature>
<feature type="domain" description="Ig-like" evidence="8">
    <location>
        <begin position="2348"/>
        <end position="2439"/>
    </location>
</feature>
<dbReference type="InterPro" id="IPR013783">
    <property type="entry name" value="Ig-like_fold"/>
</dbReference>
<feature type="domain" description="Ig-like" evidence="8">
    <location>
        <begin position="3924"/>
        <end position="4011"/>
    </location>
</feature>
<keyword evidence="3" id="KW-0963">Cytoplasm</keyword>
<feature type="domain" description="Ig-like" evidence="8">
    <location>
        <begin position="2217"/>
        <end position="2307"/>
    </location>
</feature>
<dbReference type="InterPro" id="IPR007110">
    <property type="entry name" value="Ig-like_dom"/>
</dbReference>
<feature type="domain" description="Ig-like" evidence="8">
    <location>
        <begin position="3547"/>
        <end position="3633"/>
    </location>
</feature>
<keyword evidence="6" id="KW-0393">Immunoglobulin domain</keyword>
<organism evidence="9 10">
    <name type="scientific">Mesorhabditis spiculigera</name>
    <dbReference type="NCBI Taxonomy" id="96644"/>
    <lineage>
        <taxon>Eukaryota</taxon>
        <taxon>Metazoa</taxon>
        <taxon>Ecdysozoa</taxon>
        <taxon>Nematoda</taxon>
        <taxon>Chromadorea</taxon>
        <taxon>Rhabditida</taxon>
        <taxon>Rhabditina</taxon>
        <taxon>Rhabditomorpha</taxon>
        <taxon>Rhabditoidea</taxon>
        <taxon>Rhabditidae</taxon>
        <taxon>Mesorhabditinae</taxon>
        <taxon>Mesorhabditis</taxon>
    </lineage>
</organism>
<feature type="domain" description="Ig-like" evidence="8">
    <location>
        <begin position="1826"/>
        <end position="1918"/>
    </location>
</feature>
<evidence type="ECO:0000256" key="7">
    <source>
        <dbReference type="SAM" id="MobiDB-lite"/>
    </source>
</evidence>
<feature type="domain" description="Ig-like" evidence="8">
    <location>
        <begin position="552"/>
        <end position="642"/>
    </location>
</feature>
<comment type="similarity">
    <text evidence="2">Belongs to the protein kinase superfamily. CAMK Ser/Thr protein kinase family.</text>
</comment>
<proteinExistence type="inferred from homology"/>
<feature type="domain" description="Ig-like" evidence="8">
    <location>
        <begin position="779"/>
        <end position="865"/>
    </location>
</feature>
<comment type="caution">
    <text evidence="9">The sequence shown here is derived from an EMBL/GenBank/DDBJ whole genome shotgun (WGS) entry which is preliminary data.</text>
</comment>
<dbReference type="SMART" id="SM00408">
    <property type="entry name" value="IGc2"/>
    <property type="match status" value="25"/>
</dbReference>
<dbReference type="Proteomes" id="UP001177023">
    <property type="component" value="Unassembled WGS sequence"/>
</dbReference>
<feature type="domain" description="Ig-like" evidence="8">
    <location>
        <begin position="3275"/>
        <end position="3366"/>
    </location>
</feature>
<evidence type="ECO:0000313" key="10">
    <source>
        <dbReference type="Proteomes" id="UP001177023"/>
    </source>
</evidence>
<feature type="domain" description="Ig-like" evidence="8">
    <location>
        <begin position="4509"/>
        <end position="4596"/>
    </location>
</feature>
<accession>A0AA36DHE4</accession>
<feature type="compositionally biased region" description="Low complexity" evidence="7">
    <location>
        <begin position="408"/>
        <end position="422"/>
    </location>
</feature>
<feature type="domain" description="Ig-like" evidence="8">
    <location>
        <begin position="2613"/>
        <end position="2704"/>
    </location>
</feature>
<feature type="domain" description="Ig-like" evidence="8">
    <location>
        <begin position="17"/>
        <end position="102"/>
    </location>
</feature>
<dbReference type="PANTHER" id="PTHR47633">
    <property type="entry name" value="IMMUNOGLOBULIN"/>
    <property type="match status" value="1"/>
</dbReference>
<dbReference type="PROSITE" id="PS50835">
    <property type="entry name" value="IG_LIKE"/>
    <property type="match status" value="30"/>
</dbReference>
<dbReference type="FunFam" id="2.60.40.10:FF:000962">
    <property type="entry name" value="titin isoform X1"/>
    <property type="match status" value="13"/>
</dbReference>
<dbReference type="EMBL" id="CATQJA010002707">
    <property type="protein sequence ID" value="CAJ0586229.1"/>
    <property type="molecule type" value="Genomic_DNA"/>
</dbReference>
<dbReference type="GO" id="GO:0019899">
    <property type="term" value="F:enzyme binding"/>
    <property type="evidence" value="ECO:0007669"/>
    <property type="project" value="UniProtKB-ARBA"/>
</dbReference>
<sequence length="4719" mass="522303">MPFHRPLGEREAKQQAPPTFVRPLNDKRAVVGERVVLECQTEGHPDPLVKWLKDGHNVSTCPDYLIESDGMKHRLVIENVQGADSGRFTAQALNTAGNKQSTCILIVAPAPTPVPGAKPMNSPAPPQTPVGPSAPIFLKELRHQPLKPGGAVVFEARVAGQPQPTVEWLKGQKPFQNYRARLEHDVKSGIVSLTIPQMFTDDVGEYTLKASNQHGTAQTQAQLLPREQYDRWFTDEQHKLTRDRKQHMLAQSGSGTGRPASAALRQMAKYGQHGFSDTESLTWGVSESETEPELAALDPRGAPGTRPLLRTPLRGLRLTEGTDAILQASIVGNPKPKIAWYKNGQALVISGPRMQVTYKNSLAVLKVSMVVPEDSGEYTILAENRYGKVDSSARIEVYPLNVPDERPLLTPNTQPTTPVLQEAEQRRRHEEEQAELRREQVSSQQSAYEDHIRQRQQQGHPAQRQLRLNYAPAQRQGNVEQEQQQWHERQQLGHHYNQQQQHATNYEMAARQQQVQQQQQQAQNGTVKEAAFTDGYSAPSPGQMIGRSSKPPVFVVHPQSVAAKIGDEVVFSAKAAGDPLPQMEWLRADGSTVPQKGAVRAEGFADGSGRLTIDKVEAELGGTYLCVVRNAGGSAQSRFQLNVLQTRSPDAPKFTGTFQSTTINEGDTIKLYCKATGDGLKFEWNKDNYPIGSGGKYKVSTSANETTLIIEGATLEEGGWYTCVASNQYGSTPLKGRIVVQSRKRLAPHQRELITLRKVDHKRARTPVNQLEQASSQPPQFSGKLQPLSLVEGQAARLEIAYSPAEDPNLRVAWLKDGKALLASSRVATQAEFGQAILEIHPINVFDQGEYTVVAVNTAGEAKVTTNLQVLGHAQVSASPRPQEMGQMYSSVSGALPEVVNFHSELRSQEVFEGHPIHLECKLTPINDPSLRVEWLLNGQPLAQSGRHRQSAAYGFICLDIADAEARDSGLYTLRASNNLGEAECHADILIHPKSELLQYQSNLDVDDVREIQHRGADRGEPPKFLDPPRNFHCEQELGRSMFEARIQPINDPSLRVSWLKDGQPLPNANRIQTSVNFGVIQLSIHPTFPEDAGVYTAVLHNVMGTAQANAELSTYQSESLRLETQHEQSLPIIGYLDSHQVHIGPMPVDRPEEDGSLEAPRFARTLQDKIEVTENEPVHFEARIQPASDVKMRAEWYHNGHPLPAAHRFRPMFDFGYVALDILYAYPEDSGTYTLVARNELGECKCDLELTVLSEKSLYLDAQHPEGLQRIEQLENSRVGPIEEDEDRGCDNAPHFLGDLQDLQLDEHQDIHLDIKVTPVNDPTMTVEWFVNGHPLLTGSRVKAMYEFGFIALDVKGAISEDSGTYTVRAKNALGEATKECIVVVAPAGTILDGTQHEESLDKITHLEGLNKYGRTEEEDAQPDGPPQFILQLPGDLGEVEESEPLHLECQVRPYNDNSLKVYWLRDGRPLPTGHRFRTFYDFGYVSLDILGVHAADAGEYSCVAENSLGQAVTTTSFTCNAKEGILGQTQHPASYQRIQELEAPKEAEAEEEEQPHAAPSFLKPIGPDADLEEGQSIYIEAQVSPADDNTMTYEWFLNGHPLMKAHRYALSQDFGYAALNILYCYPEDEGEYTLVARNATGEAKCSMYIRCSARNGMLIDSLHPSSLARITELETPQQRAEPAPDAPKEAPRIVQGLPSGAQNVHESQTLHLEAQVSPIDDNQMRYEWFFNGFPLKASSRYRMANDFGYISLDIDYVIAEDEGDYTLRVSNAAGQVETNTSIQVDRLGSIISETAHPESYRRIQELEALRPAKPTDEDAPPEAPSFTQQLQGPQEVLKEGQSVHLDCVVQPINDPRLKIEWYHEGLPLQFGSRIRTIHDFGYVGLEFLHVHPEDSGTYTCRAVNNAGEATTQITLECRPKKNIYLESQHEESWQKIQELENREVPREPSPDQTFPPPTFTQPLQDVDQPAEGSAVRLEALLQPVFWTLNGTPLENASRFMPQRHLDLIHLDILGISARDSGEYVCRAVSAFGEAETRCNVTCDPTASLLLDPNNEQSWQRVQDIENRPVPEAVEEEANKVAPKFVVPLAGSLGELQEGVPIHLECQVEPTNDNQLIVEWYHDGAPLANGHRFRTRHDFGYVALDILYAFAQDSGEWSAVARNALGEAVTQTSFTIQPRGTLYLDTQHPDSWKKIQEIEAPRAGPEELADAEHDAPQFVEPMESLERIEFQSAHFQTRVTPMADPKMRFQWLKDGAPLANSNRMKLTSDFGYVALDIAHTVPEDSGTYTVVASNEKGEAKVEATLAVTGNAGILDAVQNAASWQRIQEIEAPRAPEADAPDAEHAAPRWVRQLNSNNNVIEGQPAHFEAQFAPFADPNTVVEWKLNGAPLGASNRRVLRNDFGLVTLDLQYVLAEDSGKYECTVSNKSGTDTTQGELSCEGRPSIYGDTQHAQSWQKIQEIEAPRGPAEEAPAKEYAKPTFTQGLQSVDGVEEGGVALLEARYQPVDDPTLKLEWFLNDAPLGESNWISTTRDFGTVTLRISPAHERHSGVYSCKASNAQGAAVTSAQVTVRGAESLLLDTSHPESLRKIQEMEAFDKFARIEAPEREFDKPQFIQGFENWDDVQEGQVVELHGLVEPSGDPSMRVEWLLNGQPLMNSNRFRKEYEFGNVILTIVHLLPHDSGVYTCRVWNAQGEATTSATVKAAGYERILADSQHPASWQRIQEIEAPKVVVEVEEETTTEKPYFIQELQSVEGVVEGSPVHLEATFQPARDPELTVSWERNGYPLLASQLVQTRHELGWATLDILSVNPDHEGIYTFKIQNSQGEAASSAAVKVEGTSAILGDTRHEESWKRIQEIEAPRAAGPDEAPAVYDAPEIRTQLEDVECEEGARVHLEAQIQPVNDPGLKVQWLRNGTPLAHGSKYAISHDFGICQLDIGYTYPEDAGVYQLRIWNERGEAVSSCTVKCSGKDAILGDTQHEESWKRIQEIEAPKEVPEEVDAAPKPAPRFITSIQSPPGELHEGQPAHFEATLEPIDDPQMRVEWFLNGAPVGATSRVKTIQDFGWAILDINHVETRDAGDWKCVATNQAGSAECQCSLQVVGKDGILGDALQPQSLQRIQEIEAPKPLPEDLPEQAAEKPEITSALASTGEPEEGGAIHLQATFSPTNDPRIRVEWLLDGHPVAHSNRHRILSDFGFAVLHIINASTHDSGEYTLRVSNEAGEASSSTTVKVEGKSGLLLGPQSEQKAAAVEQLEERLHRHDDAVIDEEKEVMPVFVEPLNAPQTVEEGDRAHFSARYEPINDNHLQVQWYHDGRPVLTGSRVKMMRDFGYCVLELSPVYAEDAGEYTLRAVNRVGEAVTSTSLTCAAKDGIISGSQLPNSMSGAQARIAELEAPRAAPEDAPDVEHGPPKFTTQLVSPPELQEGDLAHLEVQVFPVADPRLRIEWFHEGQPMRDSNRMRQVTDFGFVVLDIRPAEPQDSGVWRCVATNDYGSAECEAEIKVVPTGGVFAEWQSPAERKQRIDQLEEWIHRPKEELSLPSQEFEAPHFTQELADLGTLGEGEATAFVCVLEPIGDPTLRVEWKHNGHSIPYSNRISTTNEFGVATLLIKHLIAQDTGDYECVATNSKGQAVTTGRVQVESPEAVDAPQVVQPLVSSIDNVAEGDSVHLEARILPTNDPNLKVRWLRDGQPLPEASRFRPSFEFGFASLDILYAYPEDSGEYVIEAKSDKGEVTSKCLVTVLAGRSLEFSPQAHGSLQENLESHFRQHSIMELKLTVEDAYDEQQQRAPEFKTKLQNIGVAEGEFCRFETQVAPINDPYMRLEWFKDKRPVVMGHRFRSTLDFGFAALDLLYALPDDTGEYTCVASNRHGHAMISAKLACQGASHVVTQSQMPQGMSVTGLKKNQQQLYWSETQPQQARTKQAPQFTIKPRNTQVDENMPARFECAVVGNPKPKVTWFINGNQALHGHRHKLNYDGLYYLTIPHSRVSDAGEVMAIARNSEGEVLASCSLDVFPSDDFRNMKLKPAKHTTAEELHEREKRWHVETMGSLGVAFKSAPKADAQKLMHVERARSPIEPLESEELIQKFARSKEEMFEKLGNVEGEKKTFEGMKLEDVSLRAGRTNRFEPTKEKLPTVNLKAFQGKKQEQPSTAKPGWAQDGGQKLAGANENKFKRVEAAPKEIYIPARDQVNLQTAKPTRAEKVEEGEHVRIAEEKAKMRQPQQGPLAPKEAPVVHKDQVKMKQQQPQATKEVQHVVLEEKELKGATVNQKPEIPEARISNKPEDFGAEHRILLQTYRERSESLQTTSYDEELHLETDESTPQPTKLAASQKAAPSLSQQLIPLNGEVGKGAKFVIAFGGDAPVKVTWLKDGKELKSTFRHQITTSNGQSQLAIGRLESSHQGEYTVRLENAAGMVESSASLSVGAAPPKGTAPDFKAKDGQPLPFDGRFIASEDGNTHRLVCDAVLAPDAGVYECVAKNTAGEARCKAKLNINLAKTGKGAEEGPRLEAPRFTAQIQPIVANEGQAASFTAKFSGFPEPTIRWYRNNEPIKKSGYSVSQKDGTATLTIQSPRQEDVAEYKVEASNPAGKASSVANLVLAPRSGRVTTRTLTGGSTVSEASVPQFVSKLSDISARQGHTVKFSVEIGGDPLPTVQWYHNGRQLMGGRDVKITVDGLRATLELTRVSAANAGTYECRLKNPKGEAKSTAQLNLSTFGYGSVR</sequence>
<feature type="compositionally biased region" description="Basic and acidic residues" evidence="7">
    <location>
        <begin position="423"/>
        <end position="440"/>
    </location>
</feature>
<feature type="domain" description="Ig-like" evidence="8">
    <location>
        <begin position="897"/>
        <end position="990"/>
    </location>
</feature>
<feature type="domain" description="Ig-like" evidence="8">
    <location>
        <begin position="132"/>
        <end position="224"/>
    </location>
</feature>
<feature type="domain" description="Ig-like" evidence="8">
    <location>
        <begin position="4333"/>
        <end position="4421"/>
    </location>
</feature>
<feature type="domain" description="Ig-like" evidence="8">
    <location>
        <begin position="2084"/>
        <end position="2176"/>
    </location>
</feature>
<dbReference type="FunFam" id="2.60.40.10:FF:001843">
    <property type="entry name" value="KETtiN (Drosophila actin-binding) homolog"/>
    <property type="match status" value="1"/>
</dbReference>
<keyword evidence="10" id="KW-1185">Reference proteome</keyword>
<feature type="domain" description="Ig-like" evidence="8">
    <location>
        <begin position="3008"/>
        <end position="3100"/>
    </location>
</feature>
<feature type="region of interest" description="Disordered" evidence="7">
    <location>
        <begin position="240"/>
        <end position="259"/>
    </location>
</feature>
<feature type="domain" description="Ig-like" evidence="8">
    <location>
        <begin position="2745"/>
        <end position="2836"/>
    </location>
</feature>
<protein>
    <recommendedName>
        <fullName evidence="8">Ig-like domain-containing protein</fullName>
    </recommendedName>
</protein>
<dbReference type="FunFam" id="2.60.40.10:FF:000425">
    <property type="entry name" value="Myosin light chain kinase"/>
    <property type="match status" value="2"/>
</dbReference>
<dbReference type="Pfam" id="PF07679">
    <property type="entry name" value="I-set"/>
    <property type="match status" value="34"/>
</dbReference>
<feature type="domain" description="Ig-like" evidence="8">
    <location>
        <begin position="1428"/>
        <end position="1520"/>
    </location>
</feature>
<dbReference type="FunFam" id="2.60.40.10:FF:000080">
    <property type="entry name" value="Myosin light chain kinase, smooth muscle"/>
    <property type="match status" value="1"/>
</dbReference>
<feature type="region of interest" description="Disordered" evidence="7">
    <location>
        <begin position="4141"/>
        <end position="4162"/>
    </location>
</feature>
<evidence type="ECO:0000256" key="1">
    <source>
        <dbReference type="ARBA" id="ARBA00004161"/>
    </source>
</evidence>
<feature type="domain" description="Ig-like" evidence="8">
    <location>
        <begin position="993"/>
        <end position="1114"/>
    </location>
</feature>
<evidence type="ECO:0000256" key="2">
    <source>
        <dbReference type="ARBA" id="ARBA00006692"/>
    </source>
</evidence>
<reference evidence="9" key="1">
    <citation type="submission" date="2023-06" db="EMBL/GenBank/DDBJ databases">
        <authorList>
            <person name="Delattre M."/>
        </authorList>
    </citation>
    <scope>NUCLEOTIDE SEQUENCE</scope>
    <source>
        <strain evidence="9">AF72</strain>
    </source>
</reference>
<feature type="domain" description="Ig-like" evidence="8">
    <location>
        <begin position="307"/>
        <end position="396"/>
    </location>
</feature>
<dbReference type="FunFam" id="2.60.40.10:FF:000612">
    <property type="entry name" value="palladin isoform X1"/>
    <property type="match status" value="1"/>
</dbReference>
<dbReference type="InterPro" id="IPR003598">
    <property type="entry name" value="Ig_sub2"/>
</dbReference>